<feature type="domain" description="Heterokaryon incompatibility" evidence="2">
    <location>
        <begin position="74"/>
        <end position="226"/>
    </location>
</feature>
<reference evidence="3 4" key="1">
    <citation type="journal article" date="2021" name="Nat. Commun.">
        <title>Genetic determinants of endophytism in the Arabidopsis root mycobiome.</title>
        <authorList>
            <person name="Mesny F."/>
            <person name="Miyauchi S."/>
            <person name="Thiergart T."/>
            <person name="Pickel B."/>
            <person name="Atanasova L."/>
            <person name="Karlsson M."/>
            <person name="Huettel B."/>
            <person name="Barry K.W."/>
            <person name="Haridas S."/>
            <person name="Chen C."/>
            <person name="Bauer D."/>
            <person name="Andreopoulos W."/>
            <person name="Pangilinan J."/>
            <person name="LaButti K."/>
            <person name="Riley R."/>
            <person name="Lipzen A."/>
            <person name="Clum A."/>
            <person name="Drula E."/>
            <person name="Henrissat B."/>
            <person name="Kohler A."/>
            <person name="Grigoriev I.V."/>
            <person name="Martin F.M."/>
            <person name="Hacquard S."/>
        </authorList>
    </citation>
    <scope>NUCLEOTIDE SEQUENCE [LARGE SCALE GENOMIC DNA]</scope>
    <source>
        <strain evidence="3 4">MPI-CAGE-CH-0241</strain>
    </source>
</reference>
<keyword evidence="4" id="KW-1185">Reference proteome</keyword>
<evidence type="ECO:0000313" key="3">
    <source>
        <dbReference type="EMBL" id="KAH6891415.1"/>
    </source>
</evidence>
<organism evidence="3 4">
    <name type="scientific">Thelonectria olida</name>
    <dbReference type="NCBI Taxonomy" id="1576542"/>
    <lineage>
        <taxon>Eukaryota</taxon>
        <taxon>Fungi</taxon>
        <taxon>Dikarya</taxon>
        <taxon>Ascomycota</taxon>
        <taxon>Pezizomycotina</taxon>
        <taxon>Sordariomycetes</taxon>
        <taxon>Hypocreomycetidae</taxon>
        <taxon>Hypocreales</taxon>
        <taxon>Nectriaceae</taxon>
        <taxon>Thelonectria</taxon>
    </lineage>
</organism>
<dbReference type="PANTHER" id="PTHR24148">
    <property type="entry name" value="ANKYRIN REPEAT DOMAIN-CONTAINING PROTEIN 39 HOMOLOG-RELATED"/>
    <property type="match status" value="1"/>
</dbReference>
<proteinExistence type="predicted"/>
<dbReference type="PANTHER" id="PTHR24148:SF64">
    <property type="entry name" value="HETEROKARYON INCOMPATIBILITY DOMAIN-CONTAINING PROTEIN"/>
    <property type="match status" value="1"/>
</dbReference>
<dbReference type="Proteomes" id="UP000777438">
    <property type="component" value="Unassembled WGS sequence"/>
</dbReference>
<name>A0A9P9ARN9_9HYPO</name>
<dbReference type="EMBL" id="JAGPYM010000008">
    <property type="protein sequence ID" value="KAH6891415.1"/>
    <property type="molecule type" value="Genomic_DNA"/>
</dbReference>
<sequence>MKRLPKVHLGTSSTLMASPGNLDTNKGRVLEGPLLYTRLGSEEIRIVHLHAGDQPSDIRLTTEECEIDDIEDDYAALSYVWGDSTDTSLIYVDGHAFSATKNLVAALHRIREFLHGEGVLPIWIDAICINQGDVEERNAQVAMMKQIYEKSAMIVCWLSEAGEKGLKYLDELATWVHGRPQDCLEGKVHRKPISFKTHVRERTGEMKNAAGLVTNEYWKRVWTVQEYSSPSLGQLVDGQEFALRKLGAAYELRGRRSMLPCVCHSRTQSIPVDYKSSPRELFTRVAICCMQDYEWPFGILELCRFGAAPDLPSWVPDWRTLPRKVLSRDTRTGKQILCASKGAFPSNSSSGQCSVLENDALQVKWMCVDLVTEVWEPMSQDLKDRTDLSIMPDDIDQTYSVTGEKMSEAYRELVNPSNHGGYPDHSDGNELVLLTREQWRTGKGIVGRINRRRIAKTKQGFVGLLPAEAQTTDEVWMVQGGGVFYVLRAVDKDRYWLIGEAFLHGRMQGQIASLDGVKLSASQNVVLV</sequence>
<accession>A0A9P9ARN9</accession>
<dbReference type="OrthoDB" id="5416609at2759"/>
<dbReference type="AlphaFoldDB" id="A0A9P9ARN9"/>
<evidence type="ECO:0000259" key="2">
    <source>
        <dbReference type="Pfam" id="PF06985"/>
    </source>
</evidence>
<evidence type="ECO:0000313" key="4">
    <source>
        <dbReference type="Proteomes" id="UP000777438"/>
    </source>
</evidence>
<dbReference type="Pfam" id="PF26639">
    <property type="entry name" value="Het-6_barrel"/>
    <property type="match status" value="1"/>
</dbReference>
<dbReference type="Pfam" id="PF06985">
    <property type="entry name" value="HET"/>
    <property type="match status" value="1"/>
</dbReference>
<dbReference type="InterPro" id="IPR052895">
    <property type="entry name" value="HetReg/Transcr_Mod"/>
</dbReference>
<dbReference type="InterPro" id="IPR010730">
    <property type="entry name" value="HET"/>
</dbReference>
<feature type="region of interest" description="Disordered" evidence="1">
    <location>
        <begin position="1"/>
        <end position="22"/>
    </location>
</feature>
<gene>
    <name evidence="3" type="ORF">B0T10DRAFT_595657</name>
</gene>
<evidence type="ECO:0000256" key="1">
    <source>
        <dbReference type="SAM" id="MobiDB-lite"/>
    </source>
</evidence>
<protein>
    <submittedName>
        <fullName evidence="3">Heterokaryon incompatibility protein-domain-containing protein</fullName>
    </submittedName>
</protein>
<comment type="caution">
    <text evidence="3">The sequence shown here is derived from an EMBL/GenBank/DDBJ whole genome shotgun (WGS) entry which is preliminary data.</text>
</comment>
<feature type="compositionally biased region" description="Polar residues" evidence="1">
    <location>
        <begin position="10"/>
        <end position="22"/>
    </location>
</feature>